<evidence type="ECO:0000256" key="1">
    <source>
        <dbReference type="HAMAP-Rule" id="MF_01526"/>
    </source>
</evidence>
<dbReference type="InterPro" id="IPR023378">
    <property type="entry name" value="YheA/YmcA-like_dom_sf"/>
</dbReference>
<gene>
    <name evidence="3" type="ORF">SAMN04489868_1225</name>
</gene>
<dbReference type="SUPFAM" id="SSF158622">
    <property type="entry name" value="YheA/YmcA-like"/>
    <property type="match status" value="1"/>
</dbReference>
<protein>
    <recommendedName>
        <fullName evidence="1">UPF0342 protein SAMN04489868_1225</fullName>
    </recommendedName>
</protein>
<sequence>MSNNIYDTANQLEKDLRESEAYVALENAFTALKEDTEASSLFQSVQEVQMKLQQKQQAGEEITEEDIQDAQATSVKASENEKVLNLMNAEQQISTMINDLNRIIMKPVQDLYQN</sequence>
<dbReference type="AlphaFoldDB" id="A0A1I3CRW4"/>
<dbReference type="EMBL" id="FOQE01000022">
    <property type="protein sequence ID" value="SFH77197.1"/>
    <property type="molecule type" value="Genomic_DNA"/>
</dbReference>
<reference evidence="3 4" key="1">
    <citation type="submission" date="2016-10" db="EMBL/GenBank/DDBJ databases">
        <authorList>
            <person name="de Groot N.N."/>
        </authorList>
    </citation>
    <scope>NUCLEOTIDE SEQUENCE [LARGE SCALE GENOMIC DNA]</scope>
    <source>
        <strain evidence="3 4">DSM 27630</strain>
    </source>
</reference>
<evidence type="ECO:0000256" key="2">
    <source>
        <dbReference type="SAM" id="MobiDB-lite"/>
    </source>
</evidence>
<keyword evidence="4" id="KW-1185">Reference proteome</keyword>
<comment type="similarity">
    <text evidence="1">Belongs to the UPF0342 family.</text>
</comment>
<dbReference type="OrthoDB" id="9811402at2"/>
<name>A0A1I3CRW4_9LACT</name>
<feature type="region of interest" description="Disordered" evidence="2">
    <location>
        <begin position="56"/>
        <end position="75"/>
    </location>
</feature>
<evidence type="ECO:0000313" key="3">
    <source>
        <dbReference type="EMBL" id="SFH77197.1"/>
    </source>
</evidence>
<organism evidence="3 4">
    <name type="scientific">Pisciglobus halotolerans</name>
    <dbReference type="NCBI Taxonomy" id="745365"/>
    <lineage>
        <taxon>Bacteria</taxon>
        <taxon>Bacillati</taxon>
        <taxon>Bacillota</taxon>
        <taxon>Bacilli</taxon>
        <taxon>Lactobacillales</taxon>
        <taxon>Carnobacteriaceae</taxon>
    </lineage>
</organism>
<dbReference type="Proteomes" id="UP000198668">
    <property type="component" value="Unassembled WGS sequence"/>
</dbReference>
<dbReference type="HAMAP" id="MF_01526">
    <property type="entry name" value="UPF0342"/>
    <property type="match status" value="1"/>
</dbReference>
<proteinExistence type="inferred from homology"/>
<dbReference type="Gene3D" id="1.20.1500.10">
    <property type="entry name" value="YheA/YmcA-like"/>
    <property type="match status" value="1"/>
</dbReference>
<dbReference type="InterPro" id="IPR010368">
    <property type="entry name" value="Com_YlbF"/>
</dbReference>
<evidence type="ECO:0000313" key="4">
    <source>
        <dbReference type="Proteomes" id="UP000198668"/>
    </source>
</evidence>
<dbReference type="Pfam" id="PF06133">
    <property type="entry name" value="Com_YlbF"/>
    <property type="match status" value="1"/>
</dbReference>
<accession>A0A1I3CRW4</accession>
<dbReference type="RefSeq" id="WP_047392648.1">
    <property type="nucleotide sequence ID" value="NZ_FOQE01000022.1"/>
</dbReference>